<evidence type="ECO:0000313" key="1">
    <source>
        <dbReference type="EMBL" id="KAK5983272.1"/>
    </source>
</evidence>
<accession>A0AAN8FQS3</accession>
<dbReference type="Proteomes" id="UP001331761">
    <property type="component" value="Unassembled WGS sequence"/>
</dbReference>
<dbReference type="EMBL" id="WIXE01004173">
    <property type="protein sequence ID" value="KAK5983272.1"/>
    <property type="molecule type" value="Genomic_DNA"/>
</dbReference>
<comment type="caution">
    <text evidence="1">The sequence shown here is derived from an EMBL/GenBank/DDBJ whole genome shotgun (WGS) entry which is preliminary data.</text>
</comment>
<sequence>MTVANIAHIHLEQISIDREQAVVDDFWLSKDIGF</sequence>
<gene>
    <name evidence="1" type="ORF">GCK32_013543</name>
</gene>
<name>A0AAN8FQS3_TRICO</name>
<protein>
    <submittedName>
        <fullName evidence="1">Uncharacterized protein</fullName>
    </submittedName>
</protein>
<dbReference type="AlphaFoldDB" id="A0AAN8FQS3"/>
<reference evidence="1 2" key="1">
    <citation type="submission" date="2019-10" db="EMBL/GenBank/DDBJ databases">
        <title>Assembly and Annotation for the nematode Trichostrongylus colubriformis.</title>
        <authorList>
            <person name="Martin J."/>
        </authorList>
    </citation>
    <scope>NUCLEOTIDE SEQUENCE [LARGE SCALE GENOMIC DNA]</scope>
    <source>
        <strain evidence="1">G859</strain>
        <tissue evidence="1">Whole worm</tissue>
    </source>
</reference>
<organism evidence="1 2">
    <name type="scientific">Trichostrongylus colubriformis</name>
    <name type="common">Black scour worm</name>
    <dbReference type="NCBI Taxonomy" id="6319"/>
    <lineage>
        <taxon>Eukaryota</taxon>
        <taxon>Metazoa</taxon>
        <taxon>Ecdysozoa</taxon>
        <taxon>Nematoda</taxon>
        <taxon>Chromadorea</taxon>
        <taxon>Rhabditida</taxon>
        <taxon>Rhabditina</taxon>
        <taxon>Rhabditomorpha</taxon>
        <taxon>Strongyloidea</taxon>
        <taxon>Trichostrongylidae</taxon>
        <taxon>Trichostrongylus</taxon>
    </lineage>
</organism>
<keyword evidence="2" id="KW-1185">Reference proteome</keyword>
<proteinExistence type="predicted"/>
<evidence type="ECO:0000313" key="2">
    <source>
        <dbReference type="Proteomes" id="UP001331761"/>
    </source>
</evidence>